<gene>
    <name evidence="2" type="ORF">PUN28_000614</name>
</gene>
<feature type="compositionally biased region" description="Basic residues" evidence="1">
    <location>
        <begin position="53"/>
        <end position="75"/>
    </location>
</feature>
<dbReference type="Proteomes" id="UP001430953">
    <property type="component" value="Unassembled WGS sequence"/>
</dbReference>
<evidence type="ECO:0000256" key="1">
    <source>
        <dbReference type="SAM" id="MobiDB-lite"/>
    </source>
</evidence>
<protein>
    <submittedName>
        <fullName evidence="2">Uncharacterized protein</fullName>
    </submittedName>
</protein>
<evidence type="ECO:0000313" key="3">
    <source>
        <dbReference type="Proteomes" id="UP001430953"/>
    </source>
</evidence>
<dbReference type="EMBL" id="JADYXP020000001">
    <property type="protein sequence ID" value="KAL0132997.1"/>
    <property type="molecule type" value="Genomic_DNA"/>
</dbReference>
<sequence>MYRRFVHNAPPRQRAPGAFIRRDVPATNGSFVKKQMALDHSLSADLDRRRLCRRSRKENIRGRKRSLRHRRRHYHYPPSTSPPPPAPLLPQIPPPAAAAPPTTRG</sequence>
<reference evidence="2 3" key="1">
    <citation type="submission" date="2023-03" db="EMBL/GenBank/DDBJ databases">
        <title>High recombination rates correlate with genetic variation in Cardiocondyla obscurior ants.</title>
        <authorList>
            <person name="Errbii M."/>
        </authorList>
    </citation>
    <scope>NUCLEOTIDE SEQUENCE [LARGE SCALE GENOMIC DNA]</scope>
    <source>
        <strain evidence="2">Alpha-2009</strain>
        <tissue evidence="2">Whole body</tissue>
    </source>
</reference>
<dbReference type="AlphaFoldDB" id="A0AAW2H0B2"/>
<comment type="caution">
    <text evidence="2">The sequence shown here is derived from an EMBL/GenBank/DDBJ whole genome shotgun (WGS) entry which is preliminary data.</text>
</comment>
<organism evidence="2 3">
    <name type="scientific">Cardiocondyla obscurior</name>
    <dbReference type="NCBI Taxonomy" id="286306"/>
    <lineage>
        <taxon>Eukaryota</taxon>
        <taxon>Metazoa</taxon>
        <taxon>Ecdysozoa</taxon>
        <taxon>Arthropoda</taxon>
        <taxon>Hexapoda</taxon>
        <taxon>Insecta</taxon>
        <taxon>Pterygota</taxon>
        <taxon>Neoptera</taxon>
        <taxon>Endopterygota</taxon>
        <taxon>Hymenoptera</taxon>
        <taxon>Apocrita</taxon>
        <taxon>Aculeata</taxon>
        <taxon>Formicoidea</taxon>
        <taxon>Formicidae</taxon>
        <taxon>Myrmicinae</taxon>
        <taxon>Cardiocondyla</taxon>
    </lineage>
</organism>
<proteinExistence type="predicted"/>
<name>A0AAW2H0B2_9HYME</name>
<feature type="compositionally biased region" description="Pro residues" evidence="1">
    <location>
        <begin position="79"/>
        <end position="98"/>
    </location>
</feature>
<feature type="region of interest" description="Disordered" evidence="1">
    <location>
        <begin position="53"/>
        <end position="105"/>
    </location>
</feature>
<evidence type="ECO:0000313" key="2">
    <source>
        <dbReference type="EMBL" id="KAL0132997.1"/>
    </source>
</evidence>
<keyword evidence="3" id="KW-1185">Reference proteome</keyword>
<accession>A0AAW2H0B2</accession>